<protein>
    <submittedName>
        <fullName evidence="4">C-type lectin domain-containing protein</fullName>
    </submittedName>
</protein>
<evidence type="ECO:0000256" key="2">
    <source>
        <dbReference type="SAM" id="Phobius"/>
    </source>
</evidence>
<feature type="region of interest" description="Disordered" evidence="1">
    <location>
        <begin position="53"/>
        <end position="82"/>
    </location>
</feature>
<proteinExistence type="predicted"/>
<sequence>MIIIKTGDEICDIGSYAWKDSSPVTFLNWGEDEPADAKGRIIQQCVKMQLSEEKDKSEIIPSSHLSNDNEKKSRKKLPNDNDTYVSKINTNNQNLLPVSSPQSISVINAFGKICLVFIIVLSIVAGIQLWRRKRRLRLSNQRIVQFDQLQNEEENTM</sequence>
<dbReference type="AlphaFoldDB" id="A0A1I7VDK3"/>
<keyword evidence="2" id="KW-0812">Transmembrane</keyword>
<reference evidence="4" key="2">
    <citation type="submission" date="2016-11" db="UniProtKB">
        <authorList>
            <consortium name="WormBaseParasite"/>
        </authorList>
    </citation>
    <scope>IDENTIFICATION</scope>
</reference>
<evidence type="ECO:0000313" key="4">
    <source>
        <dbReference type="WBParaSite" id="EN70_1375"/>
    </source>
</evidence>
<keyword evidence="3" id="KW-1185">Reference proteome</keyword>
<dbReference type="WBParaSite" id="EN70_1375">
    <property type="protein sequence ID" value="EN70_1375"/>
    <property type="gene ID" value="EN70_1375"/>
</dbReference>
<dbReference type="InterPro" id="IPR016187">
    <property type="entry name" value="CTDL_fold"/>
</dbReference>
<name>A0A1I7VDK3_LOALO</name>
<evidence type="ECO:0000256" key="1">
    <source>
        <dbReference type="SAM" id="MobiDB-lite"/>
    </source>
</evidence>
<organism evidence="3 4">
    <name type="scientific">Loa loa</name>
    <name type="common">Eye worm</name>
    <name type="synonym">Filaria loa</name>
    <dbReference type="NCBI Taxonomy" id="7209"/>
    <lineage>
        <taxon>Eukaryota</taxon>
        <taxon>Metazoa</taxon>
        <taxon>Ecdysozoa</taxon>
        <taxon>Nematoda</taxon>
        <taxon>Chromadorea</taxon>
        <taxon>Rhabditida</taxon>
        <taxon>Spirurina</taxon>
        <taxon>Spiruromorpha</taxon>
        <taxon>Filarioidea</taxon>
        <taxon>Onchocercidae</taxon>
        <taxon>Loa</taxon>
    </lineage>
</organism>
<dbReference type="Gene3D" id="3.10.100.10">
    <property type="entry name" value="Mannose-Binding Protein A, subunit A"/>
    <property type="match status" value="1"/>
</dbReference>
<dbReference type="SUPFAM" id="SSF56436">
    <property type="entry name" value="C-type lectin-like"/>
    <property type="match status" value="1"/>
</dbReference>
<accession>A0A1I7VDK3</accession>
<dbReference type="InterPro" id="IPR016186">
    <property type="entry name" value="C-type_lectin-like/link_sf"/>
</dbReference>
<dbReference type="Proteomes" id="UP000095285">
    <property type="component" value="Unassembled WGS sequence"/>
</dbReference>
<evidence type="ECO:0000313" key="3">
    <source>
        <dbReference type="Proteomes" id="UP000095285"/>
    </source>
</evidence>
<keyword evidence="2" id="KW-0472">Membrane</keyword>
<keyword evidence="2" id="KW-1133">Transmembrane helix</keyword>
<feature type="transmembrane region" description="Helical" evidence="2">
    <location>
        <begin position="109"/>
        <end position="130"/>
    </location>
</feature>
<reference evidence="3" key="1">
    <citation type="submission" date="2012-04" db="EMBL/GenBank/DDBJ databases">
        <title>The Genome Sequence of Loa loa.</title>
        <authorList>
            <consortium name="The Broad Institute Genome Sequencing Platform"/>
            <consortium name="Broad Institute Genome Sequencing Center for Infectious Disease"/>
            <person name="Nutman T.B."/>
            <person name="Fink D.L."/>
            <person name="Russ C."/>
            <person name="Young S."/>
            <person name="Zeng Q."/>
            <person name="Gargeya S."/>
            <person name="Alvarado L."/>
            <person name="Berlin A."/>
            <person name="Chapman S.B."/>
            <person name="Chen Z."/>
            <person name="Freedman E."/>
            <person name="Gellesch M."/>
            <person name="Goldberg J."/>
            <person name="Griggs A."/>
            <person name="Gujja S."/>
            <person name="Heilman E.R."/>
            <person name="Heiman D."/>
            <person name="Howarth C."/>
            <person name="Mehta T."/>
            <person name="Neiman D."/>
            <person name="Pearson M."/>
            <person name="Roberts A."/>
            <person name="Saif S."/>
            <person name="Shea T."/>
            <person name="Shenoy N."/>
            <person name="Sisk P."/>
            <person name="Stolte C."/>
            <person name="Sykes S."/>
            <person name="White J."/>
            <person name="Yandava C."/>
            <person name="Haas B."/>
            <person name="Henn M.R."/>
            <person name="Nusbaum C."/>
            <person name="Birren B."/>
        </authorList>
    </citation>
    <scope>NUCLEOTIDE SEQUENCE [LARGE SCALE GENOMIC DNA]</scope>
</reference>